<gene>
    <name evidence="4" type="ORF">MELIAE_LOCUS7598</name>
</gene>
<organism evidence="4 5">
    <name type="scientific">Brassicogethes aeneus</name>
    <name type="common">Rape pollen beetle</name>
    <name type="synonym">Meligethes aeneus</name>
    <dbReference type="NCBI Taxonomy" id="1431903"/>
    <lineage>
        <taxon>Eukaryota</taxon>
        <taxon>Metazoa</taxon>
        <taxon>Ecdysozoa</taxon>
        <taxon>Arthropoda</taxon>
        <taxon>Hexapoda</taxon>
        <taxon>Insecta</taxon>
        <taxon>Pterygota</taxon>
        <taxon>Neoptera</taxon>
        <taxon>Endopterygota</taxon>
        <taxon>Coleoptera</taxon>
        <taxon>Polyphaga</taxon>
        <taxon>Cucujiformia</taxon>
        <taxon>Nitidulidae</taxon>
        <taxon>Meligethinae</taxon>
        <taxon>Brassicogethes</taxon>
    </lineage>
</organism>
<dbReference type="InterPro" id="IPR000863">
    <property type="entry name" value="Sulfotransferase_dom"/>
</dbReference>
<reference evidence="4" key="1">
    <citation type="submission" date="2021-12" db="EMBL/GenBank/DDBJ databases">
        <authorList>
            <person name="King R."/>
        </authorList>
    </citation>
    <scope>NUCLEOTIDE SEQUENCE</scope>
</reference>
<keyword evidence="5" id="KW-1185">Reference proteome</keyword>
<evidence type="ECO:0000259" key="3">
    <source>
        <dbReference type="Pfam" id="PF00685"/>
    </source>
</evidence>
<dbReference type="PANTHER" id="PTHR11783">
    <property type="entry name" value="SULFOTRANSFERASE SULT"/>
    <property type="match status" value="1"/>
</dbReference>
<dbReference type="EMBL" id="OV121136">
    <property type="protein sequence ID" value="CAH0556711.1"/>
    <property type="molecule type" value="Genomic_DNA"/>
</dbReference>
<sequence>MDKCTLKRKNPNTIQKLSKESIKIIQESGIADYIEIDKLVHIGPKKYVNGNFYEKYKDEIYNFTINENDVWIITTGRSGTTVTQEMVWQICNDMDFEGGFKTPLIERFPYFEYALMFGHRKELLLKKSSNDPKECASIETIFTPEWEKPKVSNQRFYKSHLPISLLPMELTQKAKIVYMARNPKDMAISFYHFLKQYGKEPPNFENYWNLWETGLMIGHPYLEHVLEAWNLRNQDNVLFLFYEDFVKDNRAVILKLCKFFGKNYTVKQIDKLVDHIKIENFKQNTSVNRDYFDYTPPLVENFIRQGKVGSYKEELFTKELNEKANNWIKELYKKTDFRFPHAAMK</sequence>
<dbReference type="InterPro" id="IPR027417">
    <property type="entry name" value="P-loop_NTPase"/>
</dbReference>
<dbReference type="SUPFAM" id="SSF52540">
    <property type="entry name" value="P-loop containing nucleoside triphosphate hydrolases"/>
    <property type="match status" value="1"/>
</dbReference>
<dbReference type="GO" id="GO:0008146">
    <property type="term" value="F:sulfotransferase activity"/>
    <property type="evidence" value="ECO:0007669"/>
    <property type="project" value="InterPro"/>
</dbReference>
<dbReference type="Gene3D" id="3.40.50.300">
    <property type="entry name" value="P-loop containing nucleotide triphosphate hydrolases"/>
    <property type="match status" value="1"/>
</dbReference>
<evidence type="ECO:0000256" key="1">
    <source>
        <dbReference type="ARBA" id="ARBA00005771"/>
    </source>
</evidence>
<accession>A0A9P0FIR5</accession>
<proteinExistence type="inferred from homology"/>
<name>A0A9P0FIR5_BRAAE</name>
<feature type="domain" description="Sulfotransferase" evidence="3">
    <location>
        <begin position="68"/>
        <end position="335"/>
    </location>
</feature>
<dbReference type="AlphaFoldDB" id="A0A9P0FIR5"/>
<keyword evidence="2" id="KW-0808">Transferase</keyword>
<evidence type="ECO:0000313" key="4">
    <source>
        <dbReference type="EMBL" id="CAH0556711.1"/>
    </source>
</evidence>
<dbReference type="Pfam" id="PF00685">
    <property type="entry name" value="Sulfotransfer_1"/>
    <property type="match status" value="1"/>
</dbReference>
<evidence type="ECO:0000256" key="2">
    <source>
        <dbReference type="ARBA" id="ARBA00022679"/>
    </source>
</evidence>
<protein>
    <recommendedName>
        <fullName evidence="3">Sulfotransferase domain-containing protein</fullName>
    </recommendedName>
</protein>
<comment type="similarity">
    <text evidence="1">Belongs to the sulfotransferase 1 family.</text>
</comment>
<dbReference type="Proteomes" id="UP001154078">
    <property type="component" value="Chromosome 5"/>
</dbReference>
<evidence type="ECO:0000313" key="5">
    <source>
        <dbReference type="Proteomes" id="UP001154078"/>
    </source>
</evidence>
<dbReference type="OrthoDB" id="205623at2759"/>